<gene>
    <name evidence="1" type="ordered locus">Daro_1977</name>
</gene>
<proteinExistence type="predicted"/>
<name>Q47EK8_DECAR</name>
<dbReference type="OrthoDB" id="8778534at2"/>
<organism evidence="1">
    <name type="scientific">Dechloromonas aromatica (strain RCB)</name>
    <dbReference type="NCBI Taxonomy" id="159087"/>
    <lineage>
        <taxon>Bacteria</taxon>
        <taxon>Pseudomonadati</taxon>
        <taxon>Pseudomonadota</taxon>
        <taxon>Betaproteobacteria</taxon>
        <taxon>Rhodocyclales</taxon>
        <taxon>Azonexaceae</taxon>
        <taxon>Dechloromonas</taxon>
    </lineage>
</organism>
<dbReference type="AlphaFoldDB" id="Q47EK8"/>
<dbReference type="EMBL" id="CP000089">
    <property type="protein sequence ID" value="AAZ46723.1"/>
    <property type="molecule type" value="Genomic_DNA"/>
</dbReference>
<accession>Q47EK8</accession>
<dbReference type="HOGENOM" id="CLU_168194_0_0_4"/>
<sequence>MKIKETLPISDVLPGMCLADALMDDAGRVLVPAATELTESMLHGLVRRNILELPIERECVEDPAIALARREKIEEALARRFRKAGDGAGTKSLYRAISDFSQEHQA</sequence>
<dbReference type="eggNOG" id="ENOG50316A4">
    <property type="taxonomic scope" value="Bacteria"/>
</dbReference>
<evidence type="ECO:0000313" key="1">
    <source>
        <dbReference type="EMBL" id="AAZ46723.1"/>
    </source>
</evidence>
<protein>
    <submittedName>
        <fullName evidence="1">Uncharacterized protein</fullName>
    </submittedName>
</protein>
<reference evidence="1" key="1">
    <citation type="submission" date="2005-08" db="EMBL/GenBank/DDBJ databases">
        <title>Complete sequence of Dechloromonas aromatica RCB.</title>
        <authorList>
            <person name="Salinero K.K."/>
            <person name="Copeland A."/>
            <person name="Lucas S."/>
            <person name="Lapidus A."/>
            <person name="Barry K."/>
            <person name="Detter J.C."/>
            <person name="Glavina T."/>
            <person name="Hammon N."/>
            <person name="Israni S."/>
            <person name="Pitluck S."/>
            <person name="Di Bartolo G."/>
            <person name="Trong S."/>
            <person name="Schmutz J."/>
            <person name="Larimer F."/>
            <person name="Land M."/>
            <person name="Ivanova N."/>
            <person name="Richardson P."/>
        </authorList>
    </citation>
    <scope>NUCLEOTIDE SEQUENCE</scope>
    <source>
        <strain evidence="1">RCB</strain>
    </source>
</reference>
<dbReference type="STRING" id="159087.Daro_1977"/>
<dbReference type="KEGG" id="dar:Daro_1977"/>